<sequence length="415" mass="44860">MAETNTNTSTSRKCFATLLTTDSYLHGALTLAASLRTTNTKYEIICLVSDKQLSAPSIDRLSSAFDRIINVPVLDTKDKINLALLKRPDLGSTVTKIAVWSLTEYQRIVFLDADTLVLQPIDSLLDDNVETGGDGWVGRPNGGMRRKGLLGAAPDLGWPDCFNSGVFVAQPAKATHEELLKMLYAQGSFDGGDQGLLNEYFSDWSRADHTRRLPFSFNTTSSSFYTYAPAFARFSNDIKVVHFIGPQKPWKCSRPVNKVISDNAVIASNGGSDFGNGGLGKLVEKWWSVHDAHVSSHSTNIGAIAKVVEVVEVADVSFKGMISESAKETDARADAVAKASVKALVSSHVTDNAWKRDSGGSSSSSSNNALIKQSRTVAVAVPEDDSWGVFTPAADFTLQPTLSRRKSNGFSPRSN</sequence>
<reference evidence="1" key="1">
    <citation type="submission" date="2022-07" db="EMBL/GenBank/DDBJ databases">
        <title>Phylogenomic reconstructions and comparative analyses of Kickxellomycotina fungi.</title>
        <authorList>
            <person name="Reynolds N.K."/>
            <person name="Stajich J.E."/>
            <person name="Barry K."/>
            <person name="Grigoriev I.V."/>
            <person name="Crous P."/>
            <person name="Smith M.E."/>
        </authorList>
    </citation>
    <scope>NUCLEOTIDE SEQUENCE</scope>
    <source>
        <strain evidence="1">Benny 63K</strain>
    </source>
</reference>
<dbReference type="EC" id="2.4.1.186" evidence="1"/>
<gene>
    <name evidence="1" type="primary">GLG2_4</name>
    <name evidence="1" type="ORF">LPJ66_009235</name>
</gene>
<accession>A0ACC1I4D6</accession>
<keyword evidence="1" id="KW-0328">Glycosyltransferase</keyword>
<dbReference type="EMBL" id="JANBPG010002055">
    <property type="protein sequence ID" value="KAJ1887208.1"/>
    <property type="molecule type" value="Genomic_DNA"/>
</dbReference>
<proteinExistence type="predicted"/>
<keyword evidence="2" id="KW-1185">Reference proteome</keyword>
<keyword evidence="1" id="KW-0808">Transferase</keyword>
<evidence type="ECO:0000313" key="1">
    <source>
        <dbReference type="EMBL" id="KAJ1887208.1"/>
    </source>
</evidence>
<organism evidence="1 2">
    <name type="scientific">Kickxella alabastrina</name>
    <dbReference type="NCBI Taxonomy" id="61397"/>
    <lineage>
        <taxon>Eukaryota</taxon>
        <taxon>Fungi</taxon>
        <taxon>Fungi incertae sedis</taxon>
        <taxon>Zoopagomycota</taxon>
        <taxon>Kickxellomycotina</taxon>
        <taxon>Kickxellomycetes</taxon>
        <taxon>Kickxellales</taxon>
        <taxon>Kickxellaceae</taxon>
        <taxon>Kickxella</taxon>
    </lineage>
</organism>
<name>A0ACC1I4D6_9FUNG</name>
<protein>
    <submittedName>
        <fullName evidence="1">Glycogenin glucosyltransferase</fullName>
        <ecNumber evidence="1">2.4.1.186</ecNumber>
    </submittedName>
</protein>
<evidence type="ECO:0000313" key="2">
    <source>
        <dbReference type="Proteomes" id="UP001150581"/>
    </source>
</evidence>
<dbReference type="Proteomes" id="UP001150581">
    <property type="component" value="Unassembled WGS sequence"/>
</dbReference>
<comment type="caution">
    <text evidence="1">The sequence shown here is derived from an EMBL/GenBank/DDBJ whole genome shotgun (WGS) entry which is preliminary data.</text>
</comment>